<comment type="subcellular location">
    <subcellularLocation>
        <location evidence="1">Cell membrane</location>
    </subcellularLocation>
</comment>
<evidence type="ECO:0000256" key="4">
    <source>
        <dbReference type="ARBA" id="ARBA00023136"/>
    </source>
</evidence>
<reference evidence="6" key="1">
    <citation type="submission" date="2022-03" db="EMBL/GenBank/DDBJ databases">
        <authorList>
            <person name="Martin C."/>
        </authorList>
    </citation>
    <scope>NUCLEOTIDE SEQUENCE</scope>
</reference>
<gene>
    <name evidence="6" type="ORF">OFUS_LOCUS20079</name>
</gene>
<evidence type="ECO:0000313" key="7">
    <source>
        <dbReference type="Proteomes" id="UP000749559"/>
    </source>
</evidence>
<dbReference type="EMBL" id="CAIIXF020000009">
    <property type="protein sequence ID" value="CAH1795553.1"/>
    <property type="molecule type" value="Genomic_DNA"/>
</dbReference>
<dbReference type="FunFam" id="1.10.1000.11:FF:000002">
    <property type="entry name" value="Cytohesin 1"/>
    <property type="match status" value="1"/>
</dbReference>
<dbReference type="AlphaFoldDB" id="A0A8J1U7C0"/>
<dbReference type="PROSITE" id="PS50003">
    <property type="entry name" value="PH_DOMAIN"/>
    <property type="match status" value="1"/>
</dbReference>
<feature type="region of interest" description="Disordered" evidence="5">
    <location>
        <begin position="505"/>
        <end position="550"/>
    </location>
</feature>
<feature type="compositionally biased region" description="Polar residues" evidence="5">
    <location>
        <begin position="374"/>
        <end position="384"/>
    </location>
</feature>
<dbReference type="Pfam" id="PF01369">
    <property type="entry name" value="Sec7"/>
    <property type="match status" value="1"/>
</dbReference>
<feature type="region of interest" description="Disordered" evidence="5">
    <location>
        <begin position="60"/>
        <end position="267"/>
    </location>
</feature>
<feature type="compositionally biased region" description="Polar residues" evidence="5">
    <location>
        <begin position="210"/>
        <end position="220"/>
    </location>
</feature>
<dbReference type="CDD" id="cd00171">
    <property type="entry name" value="Sec7"/>
    <property type="match status" value="1"/>
</dbReference>
<feature type="compositionally biased region" description="Low complexity" evidence="5">
    <location>
        <begin position="229"/>
        <end position="240"/>
    </location>
</feature>
<dbReference type="Gene3D" id="2.30.29.30">
    <property type="entry name" value="Pleckstrin-homology domain (PH domain)/Phosphotyrosine-binding domain (PTB)"/>
    <property type="match status" value="1"/>
</dbReference>
<dbReference type="SMART" id="SM00222">
    <property type="entry name" value="Sec7"/>
    <property type="match status" value="1"/>
</dbReference>
<dbReference type="SUPFAM" id="SSF48425">
    <property type="entry name" value="Sec7 domain"/>
    <property type="match status" value="1"/>
</dbReference>
<comment type="caution">
    <text evidence="6">The sequence shown here is derived from an EMBL/GenBank/DDBJ whole genome shotgun (WGS) entry which is preliminary data.</text>
</comment>
<dbReference type="Gene3D" id="1.10.1000.11">
    <property type="entry name" value="Arf Nucleotide-binding Site Opener,domain 2"/>
    <property type="match status" value="1"/>
</dbReference>
<dbReference type="PANTHER" id="PTHR10663:SF376">
    <property type="entry name" value="PH AND SEC7 DOMAIN-CONTAINING PROTEIN"/>
    <property type="match status" value="1"/>
</dbReference>
<feature type="compositionally biased region" description="Low complexity" evidence="5">
    <location>
        <begin position="248"/>
        <end position="258"/>
    </location>
</feature>
<dbReference type="InterPro" id="IPR011993">
    <property type="entry name" value="PH-like_dom_sf"/>
</dbReference>
<feature type="compositionally biased region" description="Basic and acidic residues" evidence="5">
    <location>
        <begin position="153"/>
        <end position="162"/>
    </location>
</feature>
<organism evidence="6 7">
    <name type="scientific">Owenia fusiformis</name>
    <name type="common">Polychaete worm</name>
    <dbReference type="NCBI Taxonomy" id="6347"/>
    <lineage>
        <taxon>Eukaryota</taxon>
        <taxon>Metazoa</taxon>
        <taxon>Spiralia</taxon>
        <taxon>Lophotrochozoa</taxon>
        <taxon>Annelida</taxon>
        <taxon>Polychaeta</taxon>
        <taxon>Sedentaria</taxon>
        <taxon>Canalipalpata</taxon>
        <taxon>Sabellida</taxon>
        <taxon>Oweniida</taxon>
        <taxon>Oweniidae</taxon>
        <taxon>Owenia</taxon>
    </lineage>
</organism>
<dbReference type="GO" id="GO:0005886">
    <property type="term" value="C:plasma membrane"/>
    <property type="evidence" value="ECO:0007669"/>
    <property type="project" value="UniProtKB-SubCell"/>
</dbReference>
<evidence type="ECO:0000256" key="1">
    <source>
        <dbReference type="ARBA" id="ARBA00004236"/>
    </source>
</evidence>
<feature type="compositionally biased region" description="Low complexity" evidence="5">
    <location>
        <begin position="525"/>
        <end position="541"/>
    </location>
</feature>
<dbReference type="GO" id="GO:0032012">
    <property type="term" value="P:regulation of ARF protein signal transduction"/>
    <property type="evidence" value="ECO:0007669"/>
    <property type="project" value="InterPro"/>
</dbReference>
<dbReference type="Pfam" id="PF15410">
    <property type="entry name" value="PH_9"/>
    <property type="match status" value="1"/>
</dbReference>
<keyword evidence="2" id="KW-1003">Cell membrane</keyword>
<sequence length="1090" mass="121291">MSRIPVVAFDSHSEHVPRQVHKNNYAKIEKNGIDKIDDKDPNHGGYEAFLMTGDVMIRTAQKVKPDSPKHPSPKSGLPVFAGSTAKTSPSEKPQSKIPQFGAKPSRIPEAKTSPSKIPYKDGEKSPTKIPHSGIKSPSKVPKSDGLKSPSKLPHAEGNKENVNRQSGITPPSKIAQPNTRIPQSRSKLSPTKQTVSNPEQRIPSGIPNPQVHSNDQQKVSPTKGKSRLPMPKGMKPIIKPEVPSYQENNNVNGNADSNGTCEDTQDGVFENDYTHTEEIESPTEQMNERTTSSMVNSYSAEKVSYSQMHGAGGLVRNSKSHENYLESGGQQVMTVDIDIDDVGATSYDALPASCEQSSLSLDRLQTRLAPVESPPQSGTKSLDNSPERRPGFVNIENDGERGKLSDQDSIEEIEEPFPPPPAPHELTDMDEPMQTDSTQLSPGEDKIASHLVQNILRSPLGNTLEETNVDSKEHVTKTEYDAPRVTVFPSHPEDASPVRQVTTATAIEETAVRRDSVPSDQGSMSPTGYGSMSPTSPSSPGESDHEFSDSESIYHQPIKTVDVASAQRLAKRLYQLDGFKKSDVARHLSKKNDFSYQVADEYLLHFDFTKKSIDGALRDFLNQFSLTGETQERERVLAHFSHRYMICNPGSFNSEDACHTLTCAIMLLNTDLHGQNIGKKMTCAEFIENLSELNDGENFPKDVLKSVYSSIKNESLEWAPDEEVAEMLYPDPSIPLGASGAQPEHDAFVGNNPFLETPNPESATDYKKGYVMRKCCTDPDGRKTPFGKRGWKMFYATLKDMVLYLHKDEHGFKKNSMYENMNNAIRIHHALATKATDYSKKQYVFRLQTADWAEYLFQTSLPDSSSDSDSKELQEWIDTINLVAASLSSPPLAAGCGSQKKFQRPLLPASYTRCNLREQLTNHEHKVLDLERELSEHKANPPEKGAKSRYVSEYLEKEQYLEFELRRFKTYAYLLSSKMAAFPELEPSLVETTIGEVEEPPSPPVQEAQSALNAVKELIGQTPGITKTPGIAAPPVVNPVQRSLSDRYSYRAAIYKTDADIEMLPPWKRRKDKTIKKEKQVNRDSAEWWL</sequence>
<dbReference type="PROSITE" id="PS50190">
    <property type="entry name" value="SEC7"/>
    <property type="match status" value="1"/>
</dbReference>
<dbReference type="PANTHER" id="PTHR10663">
    <property type="entry name" value="GUANYL-NUCLEOTIDE EXCHANGE FACTOR"/>
    <property type="match status" value="1"/>
</dbReference>
<dbReference type="OrthoDB" id="2157641at2759"/>
<keyword evidence="3" id="KW-0344">Guanine-nucleotide releasing factor</keyword>
<dbReference type="CDD" id="cd13295">
    <property type="entry name" value="PH_EFA6"/>
    <property type="match status" value="1"/>
</dbReference>
<dbReference type="InterPro" id="IPR000904">
    <property type="entry name" value="Sec7_dom"/>
</dbReference>
<dbReference type="FunFam" id="2.30.29.30:FF:000267">
    <property type="entry name" value="PH and SEC7 domain-containing protein 4"/>
    <property type="match status" value="1"/>
</dbReference>
<accession>A0A8J1U7C0</accession>
<keyword evidence="7" id="KW-1185">Reference proteome</keyword>
<keyword evidence="4" id="KW-0472">Membrane</keyword>
<dbReference type="SMART" id="SM00233">
    <property type="entry name" value="PH"/>
    <property type="match status" value="1"/>
</dbReference>
<protein>
    <submittedName>
        <fullName evidence="6">Uncharacterized protein</fullName>
    </submittedName>
</protein>
<dbReference type="GO" id="GO:0005085">
    <property type="term" value="F:guanyl-nucleotide exchange factor activity"/>
    <property type="evidence" value="ECO:0007669"/>
    <property type="project" value="UniProtKB-KW"/>
</dbReference>
<proteinExistence type="predicted"/>
<dbReference type="Proteomes" id="UP000749559">
    <property type="component" value="Unassembled WGS sequence"/>
</dbReference>
<dbReference type="InterPro" id="IPR041681">
    <property type="entry name" value="PH_9"/>
</dbReference>
<evidence type="ECO:0000313" key="6">
    <source>
        <dbReference type="EMBL" id="CAH1795553.1"/>
    </source>
</evidence>
<dbReference type="InterPro" id="IPR023394">
    <property type="entry name" value="Sec7_C_sf"/>
</dbReference>
<feature type="compositionally biased region" description="Polar residues" evidence="5">
    <location>
        <begin position="163"/>
        <end position="199"/>
    </location>
</feature>
<feature type="region of interest" description="Disordered" evidence="5">
    <location>
        <begin position="365"/>
        <end position="442"/>
    </location>
</feature>
<dbReference type="InterPro" id="IPR035999">
    <property type="entry name" value="Sec7_dom_sf"/>
</dbReference>
<name>A0A8J1U7C0_OWEFU</name>
<evidence type="ECO:0000256" key="2">
    <source>
        <dbReference type="ARBA" id="ARBA00022475"/>
    </source>
</evidence>
<evidence type="ECO:0000256" key="5">
    <source>
        <dbReference type="SAM" id="MobiDB-lite"/>
    </source>
</evidence>
<dbReference type="InterPro" id="IPR001849">
    <property type="entry name" value="PH_domain"/>
</dbReference>
<dbReference type="SUPFAM" id="SSF50729">
    <property type="entry name" value="PH domain-like"/>
    <property type="match status" value="1"/>
</dbReference>
<evidence type="ECO:0000256" key="3">
    <source>
        <dbReference type="ARBA" id="ARBA00022658"/>
    </source>
</evidence>